<evidence type="ECO:0000256" key="4">
    <source>
        <dbReference type="ARBA" id="ARBA00022989"/>
    </source>
</evidence>
<dbReference type="Proteomes" id="UP000472272">
    <property type="component" value="Chromosome 4"/>
</dbReference>
<accession>A0A670IJS3</accession>
<evidence type="ECO:0000256" key="6">
    <source>
        <dbReference type="ARBA" id="ARBA00023180"/>
    </source>
</evidence>
<evidence type="ECO:0000256" key="9">
    <source>
        <dbReference type="SAM" id="Phobius"/>
    </source>
</evidence>
<dbReference type="AlphaFoldDB" id="A0A670IJS3"/>
<evidence type="ECO:0000256" key="3">
    <source>
        <dbReference type="ARBA" id="ARBA00022692"/>
    </source>
</evidence>
<keyword evidence="11" id="KW-1185">Reference proteome</keyword>
<proteinExistence type="inferred from homology"/>
<comment type="subcellular location">
    <subcellularLocation>
        <location evidence="1">Membrane</location>
    </subcellularLocation>
</comment>
<comment type="similarity">
    <text evidence="2">Belongs to the CDC50/LEM3 family.</text>
</comment>
<reference evidence="10" key="3">
    <citation type="submission" date="2025-09" db="UniProtKB">
        <authorList>
            <consortium name="Ensembl"/>
        </authorList>
    </citation>
    <scope>IDENTIFICATION</scope>
</reference>
<evidence type="ECO:0000313" key="10">
    <source>
        <dbReference type="Ensembl" id="ENSPMRP00000012313.1"/>
    </source>
</evidence>
<dbReference type="InterPro" id="IPR005045">
    <property type="entry name" value="CDC50/LEM3_fam"/>
</dbReference>
<evidence type="ECO:0000256" key="1">
    <source>
        <dbReference type="ARBA" id="ARBA00004370"/>
    </source>
</evidence>
<reference evidence="10 11" key="1">
    <citation type="journal article" date="2019" name="Proc. Natl. Acad. Sci. U.S.A.">
        <title>Regulatory changes in pterin and carotenoid genes underlie balanced color polymorphisms in the wall lizard.</title>
        <authorList>
            <person name="Andrade P."/>
            <person name="Pinho C."/>
            <person name="Perez I de Lanuza G."/>
            <person name="Afonso S."/>
            <person name="Brejcha J."/>
            <person name="Rubin C.J."/>
            <person name="Wallerman O."/>
            <person name="Pereira P."/>
            <person name="Sabatino S.J."/>
            <person name="Bellati A."/>
            <person name="Pellitteri-Rosa D."/>
            <person name="Bosakova Z."/>
            <person name="Bunikis I."/>
            <person name="Carretero M.A."/>
            <person name="Feiner N."/>
            <person name="Marsik P."/>
            <person name="Pauperio F."/>
            <person name="Salvi D."/>
            <person name="Soler L."/>
            <person name="While G.M."/>
            <person name="Uller T."/>
            <person name="Font E."/>
            <person name="Andersson L."/>
            <person name="Carneiro M."/>
        </authorList>
    </citation>
    <scope>NUCLEOTIDE SEQUENCE</scope>
</reference>
<dbReference type="GO" id="GO:0005794">
    <property type="term" value="C:Golgi apparatus"/>
    <property type="evidence" value="ECO:0007669"/>
    <property type="project" value="TreeGrafter"/>
</dbReference>
<dbReference type="PANTHER" id="PTHR10926">
    <property type="entry name" value="CELL CYCLE CONTROL PROTEIN 50"/>
    <property type="match status" value="1"/>
</dbReference>
<evidence type="ECO:0000256" key="2">
    <source>
        <dbReference type="ARBA" id="ARBA00009457"/>
    </source>
</evidence>
<dbReference type="PANTHER" id="PTHR10926:SF1">
    <property type="entry name" value="CELL CYCLE CONTROL PROTEIN 50C"/>
    <property type="match status" value="1"/>
</dbReference>
<dbReference type="Ensembl" id="ENSPMRT00000013143.1">
    <property type="protein sequence ID" value="ENSPMRP00000012313.1"/>
    <property type="gene ID" value="ENSPMRG00000008233.1"/>
</dbReference>
<feature type="transmembrane region" description="Helical" evidence="9">
    <location>
        <begin position="80"/>
        <end position="98"/>
    </location>
</feature>
<sequence length="103" mass="11910">MQNTVSPNRPSRCPDNTAYKQQRLPAWKPQLTPELVLPSFFIISLFCLVMGIVLLLAATRVKEIKVCFHCVLESMHYNTGRLYLCISLQCVYFVLFNFHNICI</sequence>
<dbReference type="GO" id="GO:0045332">
    <property type="term" value="P:phospholipid translocation"/>
    <property type="evidence" value="ECO:0007669"/>
    <property type="project" value="TreeGrafter"/>
</dbReference>
<keyword evidence="3 9" id="KW-0812">Transmembrane</keyword>
<evidence type="ECO:0000256" key="5">
    <source>
        <dbReference type="ARBA" id="ARBA00023136"/>
    </source>
</evidence>
<name>A0A670IJS3_PODMU</name>
<organism evidence="10 11">
    <name type="scientific">Podarcis muralis</name>
    <name type="common">Wall lizard</name>
    <name type="synonym">Lacerta muralis</name>
    <dbReference type="NCBI Taxonomy" id="64176"/>
    <lineage>
        <taxon>Eukaryota</taxon>
        <taxon>Metazoa</taxon>
        <taxon>Chordata</taxon>
        <taxon>Craniata</taxon>
        <taxon>Vertebrata</taxon>
        <taxon>Euteleostomi</taxon>
        <taxon>Lepidosauria</taxon>
        <taxon>Squamata</taxon>
        <taxon>Bifurcata</taxon>
        <taxon>Unidentata</taxon>
        <taxon>Episquamata</taxon>
        <taxon>Laterata</taxon>
        <taxon>Lacertibaenia</taxon>
        <taxon>Lacertidae</taxon>
        <taxon>Podarcis</taxon>
    </lineage>
</organism>
<reference evidence="10" key="2">
    <citation type="submission" date="2025-08" db="UniProtKB">
        <authorList>
            <consortium name="Ensembl"/>
        </authorList>
    </citation>
    <scope>IDENTIFICATION</scope>
</reference>
<evidence type="ECO:0000313" key="11">
    <source>
        <dbReference type="Proteomes" id="UP000472272"/>
    </source>
</evidence>
<keyword evidence="6" id="KW-0325">Glycoprotein</keyword>
<evidence type="ECO:0000256" key="7">
    <source>
        <dbReference type="ARBA" id="ARBA00023886"/>
    </source>
</evidence>
<keyword evidence="5 9" id="KW-0472">Membrane</keyword>
<evidence type="ECO:0000256" key="8">
    <source>
        <dbReference type="ARBA" id="ARBA00032728"/>
    </source>
</evidence>
<protein>
    <recommendedName>
        <fullName evidence="7">Cell cycle control protein 50C</fullName>
    </recommendedName>
    <alternativeName>
        <fullName evidence="8">Transmembrane protein 30C</fullName>
    </alternativeName>
</protein>
<keyword evidence="4 9" id="KW-1133">Transmembrane helix</keyword>
<dbReference type="GO" id="GO:0005783">
    <property type="term" value="C:endoplasmic reticulum"/>
    <property type="evidence" value="ECO:0007669"/>
    <property type="project" value="TreeGrafter"/>
</dbReference>
<dbReference type="GO" id="GO:0005886">
    <property type="term" value="C:plasma membrane"/>
    <property type="evidence" value="ECO:0007669"/>
    <property type="project" value="TreeGrafter"/>
</dbReference>
<feature type="transmembrane region" description="Helical" evidence="9">
    <location>
        <begin position="35"/>
        <end position="59"/>
    </location>
</feature>